<name>A0A839TZ51_9BACL</name>
<evidence type="ECO:0000313" key="2">
    <source>
        <dbReference type="Proteomes" id="UP000517523"/>
    </source>
</evidence>
<gene>
    <name evidence="1" type="ORF">FHS19_006882</name>
</gene>
<dbReference type="Proteomes" id="UP000517523">
    <property type="component" value="Unassembled WGS sequence"/>
</dbReference>
<dbReference type="EMBL" id="JACHXJ010000012">
    <property type="protein sequence ID" value="MBB3132155.1"/>
    <property type="molecule type" value="Genomic_DNA"/>
</dbReference>
<evidence type="ECO:0000313" key="1">
    <source>
        <dbReference type="EMBL" id="MBB3132155.1"/>
    </source>
</evidence>
<comment type="caution">
    <text evidence="1">The sequence shown here is derived from an EMBL/GenBank/DDBJ whole genome shotgun (WGS) entry which is preliminary data.</text>
</comment>
<proteinExistence type="predicted"/>
<protein>
    <submittedName>
        <fullName evidence="1">Uncharacterized protein</fullName>
    </submittedName>
</protein>
<dbReference type="AlphaFoldDB" id="A0A839TZ51"/>
<sequence length="52" mass="6130">MLDSKNQIPEVQAYCNNLQRFLDSGLVRFDRVDLLKMELARLEREIGIRPQP</sequence>
<accession>A0A839TZ51</accession>
<reference evidence="1 2" key="1">
    <citation type="submission" date="2020-08" db="EMBL/GenBank/DDBJ databases">
        <title>Genomic Encyclopedia of Type Strains, Phase III (KMG-III): the genomes of soil and plant-associated and newly described type strains.</title>
        <authorList>
            <person name="Whitman W."/>
        </authorList>
    </citation>
    <scope>NUCLEOTIDE SEQUENCE [LARGE SCALE GENOMIC DNA]</scope>
    <source>
        <strain evidence="1 2">CECT 5831</strain>
    </source>
</reference>
<organism evidence="1 2">
    <name type="scientific">Paenibacillus rhizosphaerae</name>
    <dbReference type="NCBI Taxonomy" id="297318"/>
    <lineage>
        <taxon>Bacteria</taxon>
        <taxon>Bacillati</taxon>
        <taxon>Bacillota</taxon>
        <taxon>Bacilli</taxon>
        <taxon>Bacillales</taxon>
        <taxon>Paenibacillaceae</taxon>
        <taxon>Paenibacillus</taxon>
    </lineage>
</organism>
<dbReference type="RefSeq" id="WP_183587739.1">
    <property type="nucleotide sequence ID" value="NZ_JACHXJ010000012.1"/>
</dbReference>